<evidence type="ECO:0000256" key="3">
    <source>
        <dbReference type="SAM" id="SignalP"/>
    </source>
</evidence>
<name>A0A316VBS7_9BASI</name>
<feature type="chain" id="PRO_5016444993" description="Cellobiose dehydrogenase-like cytochrome domain-containing protein" evidence="3">
    <location>
        <begin position="20"/>
        <end position="256"/>
    </location>
</feature>
<keyword evidence="2" id="KW-1133">Transmembrane helix</keyword>
<feature type="region of interest" description="Disordered" evidence="1">
    <location>
        <begin position="189"/>
        <end position="227"/>
    </location>
</feature>
<protein>
    <recommendedName>
        <fullName evidence="4">Cellobiose dehydrogenase-like cytochrome domain-containing protein</fullName>
    </recommendedName>
</protein>
<sequence length="256" mass="27424">MRFNVVWYVLPALAGFAKAQVAVQTGMTSDSHCGDGYCFTALYVPSSKMINYTLIVPQGGAPLGWYGVAQGTEMENANMAINWVNGDNTLTTSHRSTKEMIEPKTSEVTVKAFSLNSDISSTMTGMTIWSWNMPMTNDSLNAVNHVFAYSPTSPASASVDATLIKHNRHDTGIALDLTKSYDGSPPAYPNGTAPMVGDMMQDHTTSSGSANSTTSASNATSAQKSNGASSDMHGKITLLFLLHVLFCVVAWQLFIN</sequence>
<evidence type="ECO:0000259" key="4">
    <source>
        <dbReference type="Pfam" id="PF16010"/>
    </source>
</evidence>
<keyword evidence="6" id="KW-1185">Reference proteome</keyword>
<keyword evidence="3" id="KW-0732">Signal</keyword>
<feature type="signal peptide" evidence="3">
    <location>
        <begin position="1"/>
        <end position="19"/>
    </location>
</feature>
<dbReference type="PANTHER" id="PTHR47797">
    <property type="entry name" value="DEHYDROGENASE, PUTATIVE (AFU_ORTHOLOGUE AFUA_8G05805)-RELATED"/>
    <property type="match status" value="1"/>
</dbReference>
<feature type="transmembrane region" description="Helical" evidence="2">
    <location>
        <begin position="236"/>
        <end position="255"/>
    </location>
</feature>
<reference evidence="5 6" key="1">
    <citation type="journal article" date="2018" name="Mol. Biol. Evol.">
        <title>Broad Genomic Sampling Reveals a Smut Pathogenic Ancestry of the Fungal Clade Ustilaginomycotina.</title>
        <authorList>
            <person name="Kijpornyongpan T."/>
            <person name="Mondo S.J."/>
            <person name="Barry K."/>
            <person name="Sandor L."/>
            <person name="Lee J."/>
            <person name="Lipzen A."/>
            <person name="Pangilinan J."/>
            <person name="LaButti K."/>
            <person name="Hainaut M."/>
            <person name="Henrissat B."/>
            <person name="Grigoriev I.V."/>
            <person name="Spatafora J.W."/>
            <person name="Aime M.C."/>
        </authorList>
    </citation>
    <scope>NUCLEOTIDE SEQUENCE [LARGE SCALE GENOMIC DNA]</scope>
    <source>
        <strain evidence="5 6">MCA 3882</strain>
    </source>
</reference>
<dbReference type="GeneID" id="37024022"/>
<dbReference type="PANTHER" id="PTHR47797:SF3">
    <property type="entry name" value="CYTOCHROME B561 DOMAIN-CONTAINING PROTEIN"/>
    <property type="match status" value="1"/>
</dbReference>
<dbReference type="RefSeq" id="XP_025355288.1">
    <property type="nucleotide sequence ID" value="XM_025502241.1"/>
</dbReference>
<keyword evidence="2" id="KW-0812">Transmembrane</keyword>
<dbReference type="OrthoDB" id="19261at2759"/>
<keyword evidence="2" id="KW-0472">Membrane</keyword>
<feature type="domain" description="Cellobiose dehydrogenase-like cytochrome" evidence="4">
    <location>
        <begin position="41"/>
        <end position="171"/>
    </location>
</feature>
<accession>A0A316VBS7</accession>
<dbReference type="STRING" id="1280837.A0A316VBS7"/>
<feature type="compositionally biased region" description="Low complexity" evidence="1">
    <location>
        <begin position="204"/>
        <end position="222"/>
    </location>
</feature>
<gene>
    <name evidence="5" type="ORF">FA14DRAFT_36461</name>
</gene>
<evidence type="ECO:0000256" key="1">
    <source>
        <dbReference type="SAM" id="MobiDB-lite"/>
    </source>
</evidence>
<dbReference type="InterPro" id="IPR015920">
    <property type="entry name" value="Cellobiose_DH-like_cyt"/>
</dbReference>
<dbReference type="AlphaFoldDB" id="A0A316VBS7"/>
<proteinExistence type="predicted"/>
<dbReference type="InParanoid" id="A0A316VBS7"/>
<evidence type="ECO:0000256" key="2">
    <source>
        <dbReference type="SAM" id="Phobius"/>
    </source>
</evidence>
<dbReference type="SUPFAM" id="SSF49344">
    <property type="entry name" value="CBD9-like"/>
    <property type="match status" value="1"/>
</dbReference>
<dbReference type="Proteomes" id="UP000245771">
    <property type="component" value="Unassembled WGS sequence"/>
</dbReference>
<evidence type="ECO:0000313" key="6">
    <source>
        <dbReference type="Proteomes" id="UP000245771"/>
    </source>
</evidence>
<dbReference type="Gene3D" id="2.60.40.1210">
    <property type="entry name" value="Cellobiose dehydrogenase, cytochrome domain"/>
    <property type="match status" value="1"/>
</dbReference>
<dbReference type="EMBL" id="KZ819603">
    <property type="protein sequence ID" value="PWN34986.1"/>
    <property type="molecule type" value="Genomic_DNA"/>
</dbReference>
<organism evidence="5 6">
    <name type="scientific">Meira miltonrushii</name>
    <dbReference type="NCBI Taxonomy" id="1280837"/>
    <lineage>
        <taxon>Eukaryota</taxon>
        <taxon>Fungi</taxon>
        <taxon>Dikarya</taxon>
        <taxon>Basidiomycota</taxon>
        <taxon>Ustilaginomycotina</taxon>
        <taxon>Exobasidiomycetes</taxon>
        <taxon>Exobasidiales</taxon>
        <taxon>Brachybasidiaceae</taxon>
        <taxon>Meira</taxon>
    </lineage>
</organism>
<evidence type="ECO:0000313" key="5">
    <source>
        <dbReference type="EMBL" id="PWN34986.1"/>
    </source>
</evidence>
<dbReference type="Pfam" id="PF16010">
    <property type="entry name" value="CDH-cyt"/>
    <property type="match status" value="1"/>
</dbReference>